<feature type="transmembrane region" description="Helical" evidence="9">
    <location>
        <begin position="243"/>
        <end position="269"/>
    </location>
</feature>
<dbReference type="InterPro" id="IPR027417">
    <property type="entry name" value="P-loop_NTPase"/>
</dbReference>
<accession>A0A9W6Y627</accession>
<dbReference type="CDD" id="cd18579">
    <property type="entry name" value="ABC_6TM_ABCC_D1"/>
    <property type="match status" value="1"/>
</dbReference>
<dbReference type="InterPro" id="IPR003439">
    <property type="entry name" value="ABC_transporter-like_ATP-bd"/>
</dbReference>
<evidence type="ECO:0000256" key="3">
    <source>
        <dbReference type="ARBA" id="ARBA00022692"/>
    </source>
</evidence>
<dbReference type="OrthoDB" id="6500128at2759"/>
<feature type="transmembrane region" description="Helical" evidence="9">
    <location>
        <begin position="312"/>
        <end position="336"/>
    </location>
</feature>
<reference evidence="12" key="1">
    <citation type="submission" date="2023-04" db="EMBL/GenBank/DDBJ databases">
        <title>Phytophthora fragariaefolia NBRC 109709.</title>
        <authorList>
            <person name="Ichikawa N."/>
            <person name="Sato H."/>
            <person name="Tonouchi N."/>
        </authorList>
    </citation>
    <scope>NUCLEOTIDE SEQUENCE</scope>
    <source>
        <strain evidence="12">NBRC 109709</strain>
    </source>
</reference>
<feature type="transmembrane region" description="Helical" evidence="9">
    <location>
        <begin position="157"/>
        <end position="180"/>
    </location>
</feature>
<dbReference type="GO" id="GO:0016887">
    <property type="term" value="F:ATP hydrolysis activity"/>
    <property type="evidence" value="ECO:0007669"/>
    <property type="project" value="InterPro"/>
</dbReference>
<feature type="transmembrane region" description="Helical" evidence="9">
    <location>
        <begin position="819"/>
        <end position="840"/>
    </location>
</feature>
<dbReference type="SUPFAM" id="SSF90123">
    <property type="entry name" value="ABC transporter transmembrane region"/>
    <property type="match status" value="2"/>
</dbReference>
<feature type="transmembrane region" description="Helical" evidence="9">
    <location>
        <begin position="902"/>
        <end position="928"/>
    </location>
</feature>
<dbReference type="CDD" id="cd18580">
    <property type="entry name" value="ABC_6TM_ABCC_D2"/>
    <property type="match status" value="1"/>
</dbReference>
<dbReference type="PANTHER" id="PTHR24223">
    <property type="entry name" value="ATP-BINDING CASSETTE SUB-FAMILY C"/>
    <property type="match status" value="1"/>
</dbReference>
<dbReference type="GO" id="GO:0005774">
    <property type="term" value="C:vacuolar membrane"/>
    <property type="evidence" value="ECO:0007669"/>
    <property type="project" value="UniProtKB-SubCell"/>
</dbReference>
<dbReference type="EMBL" id="BSXT01004158">
    <property type="protein sequence ID" value="GMF56973.1"/>
    <property type="molecule type" value="Genomic_DNA"/>
</dbReference>
<dbReference type="Proteomes" id="UP001165121">
    <property type="component" value="Unassembled WGS sequence"/>
</dbReference>
<gene>
    <name evidence="12" type="ORF">Pfra01_002426100</name>
</gene>
<protein>
    <submittedName>
        <fullName evidence="12">Unnamed protein product</fullName>
    </submittedName>
</protein>
<feature type="domain" description="ABC transmembrane type-1" evidence="11">
    <location>
        <begin position="775"/>
        <end position="975"/>
    </location>
</feature>
<keyword evidence="2" id="KW-0813">Transport</keyword>
<keyword evidence="6" id="KW-0067">ATP-binding</keyword>
<dbReference type="Pfam" id="PF00005">
    <property type="entry name" value="ABC_tran"/>
    <property type="match status" value="1"/>
</dbReference>
<evidence type="ECO:0000256" key="6">
    <source>
        <dbReference type="ARBA" id="ARBA00022840"/>
    </source>
</evidence>
<proteinExistence type="predicted"/>
<sequence>MPSVMWGDIDYISAPPTPPSGVSTVDLEDERRLPFSRRKNPLENASLPSIVLAHWIQPMVSLGAERVLELKDMWPIGMWDSCDALEARFRQVYDPSPQFFGISPVAVAYAKTFRRELMIVLFGSILYVVALAAQSYVAQALLQFLNNRENVFGISNGYWLVAMMPISSLVTVCTVNYVFFTTSRIGANIRSLTMTLVFDKALRLSNASRQEYTTEEILTLMSADAERVFTATLQSPWHVMGPLAFVISIMMIGVLLDAYSALAGAVVLVTSEALQGIRVMKYYAWEESLAERVEKLRDEEVGLMRKFHSFQVINTVMLFLTPTFLSGVTLGLYVLIHNTIDVVEAFTLIAMVNICRPALFQLPQAISSFCKAKISLSRIDTFLASDEITTDFTHGTTCSPSLTPLIASNYIDEVGSVVGGEISIQDASFAWPMKGQNDLILVVTAKGQSNENVKSTSALNSNMDQDKACPDSLLEPVTTKAGRFQLQNVNLHIQRGSLVMIVGKVGSGKSSLINAILGEMPQMSGLLEVGGQIAYVSQDTWIRNATLRDNILFEEPYDDERYARVLDASQLAMDLRALPNGDQTEIGERGINLSGGQKARVAIARAMYRSGTDVLILDDPLSAMDPHVAHAIFEKCIVGLAGGQTRLLVLNSHYDLLAKADVVVVLENGVISIHGAYEDVRGMLPGVHRIDGGDGETTSLERTPATRAIGNSDAVPVSSDDLTNIEESKCVTEEGEPGLTGRLVEEEDRVRGPVGGHVYKTYFDESGFNGVLVTFVLSLGYCASQAVRTLVDWWPGHWARNMTRFGVGPSYSGISFGMWYLGLVVVCSALTVARALMLIASCMRTSQKLHDELFRRVLGAPVTRYFDVTPVGRILNRFSNDLDQMDAVLPEEYQLLFQNVSMAVGTLVVSAFASYWIAVLYIPLLVIFEFMGDHFKKSSCELKRLEGITRTSVYNLFSETLSGLATIRAFKMERESWSSDIGNIADILSYADFCSSMGHAIS</sequence>
<evidence type="ECO:0000256" key="7">
    <source>
        <dbReference type="ARBA" id="ARBA00022989"/>
    </source>
</evidence>
<evidence type="ECO:0000256" key="9">
    <source>
        <dbReference type="SAM" id="Phobius"/>
    </source>
</evidence>
<name>A0A9W6Y627_9STRA</name>
<organism evidence="12 13">
    <name type="scientific">Phytophthora fragariaefolia</name>
    <dbReference type="NCBI Taxonomy" id="1490495"/>
    <lineage>
        <taxon>Eukaryota</taxon>
        <taxon>Sar</taxon>
        <taxon>Stramenopiles</taxon>
        <taxon>Oomycota</taxon>
        <taxon>Peronosporomycetes</taxon>
        <taxon>Peronosporales</taxon>
        <taxon>Peronosporaceae</taxon>
        <taxon>Phytophthora</taxon>
    </lineage>
</organism>
<dbReference type="AlphaFoldDB" id="A0A9W6Y627"/>
<keyword evidence="4" id="KW-0677">Repeat</keyword>
<evidence type="ECO:0000313" key="13">
    <source>
        <dbReference type="Proteomes" id="UP001165121"/>
    </source>
</evidence>
<evidence type="ECO:0000313" key="12">
    <source>
        <dbReference type="EMBL" id="GMF56973.1"/>
    </source>
</evidence>
<feature type="domain" description="ABC transporter" evidence="10">
    <location>
        <begin position="471"/>
        <end position="693"/>
    </location>
</feature>
<evidence type="ECO:0000256" key="4">
    <source>
        <dbReference type="ARBA" id="ARBA00022737"/>
    </source>
</evidence>
<keyword evidence="13" id="KW-1185">Reference proteome</keyword>
<dbReference type="InterPro" id="IPR011527">
    <property type="entry name" value="ABC1_TM_dom"/>
</dbReference>
<comment type="caution">
    <text evidence="12">The sequence shown here is derived from an EMBL/GenBank/DDBJ whole genome shotgun (WGS) entry which is preliminary data.</text>
</comment>
<dbReference type="InterPro" id="IPR017871">
    <property type="entry name" value="ABC_transporter-like_CS"/>
</dbReference>
<dbReference type="SUPFAM" id="SSF52540">
    <property type="entry name" value="P-loop containing nucleoside triphosphate hydrolases"/>
    <property type="match status" value="1"/>
</dbReference>
<dbReference type="Gene3D" id="3.40.50.300">
    <property type="entry name" value="P-loop containing nucleotide triphosphate hydrolases"/>
    <property type="match status" value="1"/>
</dbReference>
<dbReference type="InterPro" id="IPR003593">
    <property type="entry name" value="AAA+_ATPase"/>
</dbReference>
<dbReference type="GO" id="GO:0140359">
    <property type="term" value="F:ABC-type transporter activity"/>
    <property type="evidence" value="ECO:0007669"/>
    <property type="project" value="InterPro"/>
</dbReference>
<dbReference type="CDD" id="cd03250">
    <property type="entry name" value="ABCC_MRP_domain1"/>
    <property type="match status" value="1"/>
</dbReference>
<dbReference type="Pfam" id="PF00664">
    <property type="entry name" value="ABC_membrane"/>
    <property type="match status" value="2"/>
</dbReference>
<dbReference type="InterPro" id="IPR036640">
    <property type="entry name" value="ABC1_TM_sf"/>
</dbReference>
<comment type="subcellular location">
    <subcellularLocation>
        <location evidence="1">Vacuole membrane</location>
        <topology evidence="1">Multi-pass membrane protein</topology>
    </subcellularLocation>
</comment>
<feature type="transmembrane region" description="Helical" evidence="9">
    <location>
        <begin position="117"/>
        <end position="137"/>
    </location>
</feature>
<keyword evidence="8 9" id="KW-0472">Membrane</keyword>
<evidence type="ECO:0000259" key="11">
    <source>
        <dbReference type="PROSITE" id="PS50929"/>
    </source>
</evidence>
<dbReference type="FunFam" id="3.40.50.300:FF:000997">
    <property type="entry name" value="Multidrug resistance-associated protein 1"/>
    <property type="match status" value="1"/>
</dbReference>
<dbReference type="InterPro" id="IPR050173">
    <property type="entry name" value="ABC_transporter_C-like"/>
</dbReference>
<dbReference type="PROSITE" id="PS00211">
    <property type="entry name" value="ABC_TRANSPORTER_1"/>
    <property type="match status" value="1"/>
</dbReference>
<keyword evidence="3 9" id="KW-0812">Transmembrane</keyword>
<evidence type="ECO:0000256" key="5">
    <source>
        <dbReference type="ARBA" id="ARBA00022741"/>
    </source>
</evidence>
<keyword evidence="7 9" id="KW-1133">Transmembrane helix</keyword>
<evidence type="ECO:0000259" key="10">
    <source>
        <dbReference type="PROSITE" id="PS50893"/>
    </source>
</evidence>
<feature type="domain" description="ABC transmembrane type-1" evidence="11">
    <location>
        <begin position="119"/>
        <end position="369"/>
    </location>
</feature>
<keyword evidence="5" id="KW-0547">Nucleotide-binding</keyword>
<dbReference type="InterPro" id="IPR044726">
    <property type="entry name" value="ABCC_6TM_D2"/>
</dbReference>
<evidence type="ECO:0000256" key="1">
    <source>
        <dbReference type="ARBA" id="ARBA00004128"/>
    </source>
</evidence>
<dbReference type="PROSITE" id="PS50929">
    <property type="entry name" value="ABC_TM1F"/>
    <property type="match status" value="2"/>
</dbReference>
<dbReference type="SMART" id="SM00382">
    <property type="entry name" value="AAA"/>
    <property type="match status" value="1"/>
</dbReference>
<dbReference type="InterPro" id="IPR044746">
    <property type="entry name" value="ABCC_6TM_D1"/>
</dbReference>
<evidence type="ECO:0000256" key="2">
    <source>
        <dbReference type="ARBA" id="ARBA00022448"/>
    </source>
</evidence>
<dbReference type="PROSITE" id="PS50893">
    <property type="entry name" value="ABC_TRANSPORTER_2"/>
    <property type="match status" value="1"/>
</dbReference>
<dbReference type="PANTHER" id="PTHR24223:SF443">
    <property type="entry name" value="MULTIDRUG-RESISTANCE LIKE PROTEIN 1, ISOFORM I"/>
    <property type="match status" value="1"/>
</dbReference>
<evidence type="ECO:0000256" key="8">
    <source>
        <dbReference type="ARBA" id="ARBA00023136"/>
    </source>
</evidence>
<dbReference type="Gene3D" id="1.20.1560.10">
    <property type="entry name" value="ABC transporter type 1, transmembrane domain"/>
    <property type="match status" value="3"/>
</dbReference>
<dbReference type="GO" id="GO:0005524">
    <property type="term" value="F:ATP binding"/>
    <property type="evidence" value="ECO:0007669"/>
    <property type="project" value="UniProtKB-KW"/>
</dbReference>